<dbReference type="EMBL" id="SSGD01000175">
    <property type="protein sequence ID" value="TXI49021.1"/>
    <property type="molecule type" value="Genomic_DNA"/>
</dbReference>
<dbReference type="Proteomes" id="UP000321797">
    <property type="component" value="Unassembled WGS sequence"/>
</dbReference>
<sequence length="43" mass="5126">MTRRVVIGDLRVQQIQCSDGRRSWTIVWPEGTEHAEADRFLRR</sequence>
<evidence type="ECO:0000313" key="1">
    <source>
        <dbReference type="EMBL" id="TXI49021.1"/>
    </source>
</evidence>
<protein>
    <submittedName>
        <fullName evidence="1">Integrase</fullName>
    </submittedName>
</protein>
<name>A0A5C7XHZ7_9MYCO</name>
<accession>A0A5C7XHZ7</accession>
<feature type="non-terminal residue" evidence="1">
    <location>
        <position position="43"/>
    </location>
</feature>
<evidence type="ECO:0000313" key="2">
    <source>
        <dbReference type="Proteomes" id="UP000321797"/>
    </source>
</evidence>
<proteinExistence type="predicted"/>
<comment type="caution">
    <text evidence="1">The sequence shown here is derived from an EMBL/GenBank/DDBJ whole genome shotgun (WGS) entry which is preliminary data.</text>
</comment>
<dbReference type="AlphaFoldDB" id="A0A5C7XHZ7"/>
<gene>
    <name evidence="1" type="ORF">E6Q54_22995</name>
</gene>
<organism evidence="1 2">
    <name type="scientific">Mycolicibacter arupensis</name>
    <dbReference type="NCBI Taxonomy" id="342002"/>
    <lineage>
        <taxon>Bacteria</taxon>
        <taxon>Bacillati</taxon>
        <taxon>Actinomycetota</taxon>
        <taxon>Actinomycetes</taxon>
        <taxon>Mycobacteriales</taxon>
        <taxon>Mycobacteriaceae</taxon>
        <taxon>Mycolicibacter</taxon>
    </lineage>
</organism>
<reference evidence="1 2" key="1">
    <citation type="submission" date="2018-09" db="EMBL/GenBank/DDBJ databases">
        <title>Metagenome Assembled Genomes from an Advanced Water Purification Facility.</title>
        <authorList>
            <person name="Stamps B.W."/>
            <person name="Spear J.R."/>
        </authorList>
    </citation>
    <scope>NUCLEOTIDE SEQUENCE [LARGE SCALE GENOMIC DNA]</scope>
    <source>
        <strain evidence="1">Bin_29_2</strain>
    </source>
</reference>